<name>A0A2I2G721_9EURO</name>
<dbReference type="GeneID" id="36559934"/>
<reference evidence="1 2" key="1">
    <citation type="submission" date="2016-12" db="EMBL/GenBank/DDBJ databases">
        <title>The genomes of Aspergillus section Nigri reveals drivers in fungal speciation.</title>
        <authorList>
            <consortium name="DOE Joint Genome Institute"/>
            <person name="Vesth T.C."/>
            <person name="Nybo J."/>
            <person name="Theobald S."/>
            <person name="Brandl J."/>
            <person name="Frisvad J.C."/>
            <person name="Nielsen K.F."/>
            <person name="Lyhne E.K."/>
            <person name="Kogle M.E."/>
            <person name="Kuo A."/>
            <person name="Riley R."/>
            <person name="Clum A."/>
            <person name="Nolan M."/>
            <person name="Lipzen A."/>
            <person name="Salamov A."/>
            <person name="Henrissat B."/>
            <person name="Wiebenga A."/>
            <person name="De Vries R.P."/>
            <person name="Grigoriev I.V."/>
            <person name="Mortensen U.H."/>
            <person name="Andersen M.R."/>
            <person name="Baker S.E."/>
        </authorList>
    </citation>
    <scope>NUCLEOTIDE SEQUENCE [LARGE SCALE GENOMIC DNA]</scope>
    <source>
        <strain evidence="1 2">IBT 23096</strain>
    </source>
</reference>
<accession>A0A2I2G721</accession>
<evidence type="ECO:0008006" key="3">
    <source>
        <dbReference type="Google" id="ProtNLM"/>
    </source>
</evidence>
<evidence type="ECO:0000313" key="1">
    <source>
        <dbReference type="EMBL" id="PLB48670.1"/>
    </source>
</evidence>
<comment type="caution">
    <text evidence="1">The sequence shown here is derived from an EMBL/GenBank/DDBJ whole genome shotgun (WGS) entry which is preliminary data.</text>
</comment>
<dbReference type="RefSeq" id="XP_024703972.1">
    <property type="nucleotide sequence ID" value="XM_024852236.1"/>
</dbReference>
<proteinExistence type="predicted"/>
<organism evidence="1 2">
    <name type="scientific">Aspergillus steynii IBT 23096</name>
    <dbReference type="NCBI Taxonomy" id="1392250"/>
    <lineage>
        <taxon>Eukaryota</taxon>
        <taxon>Fungi</taxon>
        <taxon>Dikarya</taxon>
        <taxon>Ascomycota</taxon>
        <taxon>Pezizomycotina</taxon>
        <taxon>Eurotiomycetes</taxon>
        <taxon>Eurotiomycetidae</taxon>
        <taxon>Eurotiales</taxon>
        <taxon>Aspergillaceae</taxon>
        <taxon>Aspergillus</taxon>
        <taxon>Aspergillus subgen. Circumdati</taxon>
    </lineage>
</organism>
<sequence length="396" mass="47008">MPSINQTHNLSYILPLFTYLHDIDDALHLARTCKAIYTAFDDYYTRAWIFGSIIKNAPHHEHDARLSGIQMLRDAFHWGRIPAHAYTRRHDFLSGFNFHLDAESIFAIVCRYYALRTLFSLYCRKSIYRVYTSDWKPSWDMDSLAKERYLADTNPLRRSTIPPAHVKIKRLTHDQKHRAYLRFYKALTAQWCALEHFYLSRAFIYPDDLEQNAFNNLTLMKWRYNPQRPLSEKLDILEVTDFVWEFLPRKVFDSESPDACNPDDPTYLVERMYLLRPPQIIQFVDLALRVSPRPLPRRFALFDDLITEYHRFDGETVGLSADDFALMDLEDEVANYVWRAGVPGKELGFVQRGTDLLTAWYRYRAQAWWWDCRGLVLFRSEGARLLVNRMMEVEMK</sequence>
<dbReference type="AlphaFoldDB" id="A0A2I2G721"/>
<dbReference type="EMBL" id="MSFO01000004">
    <property type="protein sequence ID" value="PLB48670.1"/>
    <property type="molecule type" value="Genomic_DNA"/>
</dbReference>
<dbReference type="VEuPathDB" id="FungiDB:P170DRAFT_464351"/>
<dbReference type="Proteomes" id="UP000234275">
    <property type="component" value="Unassembled WGS sequence"/>
</dbReference>
<protein>
    <recommendedName>
        <fullName evidence="3">F-box domain-containing protein</fullName>
    </recommendedName>
</protein>
<gene>
    <name evidence="1" type="ORF">P170DRAFT_464351</name>
</gene>
<dbReference type="OrthoDB" id="5384804at2759"/>
<evidence type="ECO:0000313" key="2">
    <source>
        <dbReference type="Proteomes" id="UP000234275"/>
    </source>
</evidence>
<keyword evidence="2" id="KW-1185">Reference proteome</keyword>